<name>A0AAD1QYV7_PELCU</name>
<organism evidence="1 2">
    <name type="scientific">Pelobates cultripes</name>
    <name type="common">Western spadefoot toad</name>
    <dbReference type="NCBI Taxonomy" id="61616"/>
    <lineage>
        <taxon>Eukaryota</taxon>
        <taxon>Metazoa</taxon>
        <taxon>Chordata</taxon>
        <taxon>Craniata</taxon>
        <taxon>Vertebrata</taxon>
        <taxon>Euteleostomi</taxon>
        <taxon>Amphibia</taxon>
        <taxon>Batrachia</taxon>
        <taxon>Anura</taxon>
        <taxon>Pelobatoidea</taxon>
        <taxon>Pelobatidae</taxon>
        <taxon>Pelobates</taxon>
    </lineage>
</organism>
<accession>A0AAD1QYV7</accession>
<gene>
    <name evidence="1" type="ORF">PECUL_23A026408</name>
</gene>
<reference evidence="1" key="1">
    <citation type="submission" date="2022-03" db="EMBL/GenBank/DDBJ databases">
        <authorList>
            <person name="Alioto T."/>
            <person name="Alioto T."/>
            <person name="Gomez Garrido J."/>
        </authorList>
    </citation>
    <scope>NUCLEOTIDE SEQUENCE</scope>
</reference>
<dbReference type="AlphaFoldDB" id="A0AAD1QYV7"/>
<keyword evidence="2" id="KW-1185">Reference proteome</keyword>
<evidence type="ECO:0000313" key="2">
    <source>
        <dbReference type="Proteomes" id="UP001295444"/>
    </source>
</evidence>
<sequence length="82" mass="9083">MADYLPDSAQKSLSVSQVEDFGVEEAQTRLCKDQVPPQKLQGPPLATKSDITNMVSDLKAFFTSELAVLKEELNTHRSDTSR</sequence>
<dbReference type="EMBL" id="OW240912">
    <property type="protein sequence ID" value="CAH2219935.1"/>
    <property type="molecule type" value="Genomic_DNA"/>
</dbReference>
<evidence type="ECO:0000313" key="1">
    <source>
        <dbReference type="EMBL" id="CAH2219935.1"/>
    </source>
</evidence>
<proteinExistence type="predicted"/>
<protein>
    <submittedName>
        <fullName evidence="1">Uncharacterized protein</fullName>
    </submittedName>
</protein>
<dbReference type="Proteomes" id="UP001295444">
    <property type="component" value="Chromosome 01"/>
</dbReference>